<dbReference type="InterPro" id="IPR006016">
    <property type="entry name" value="UspA"/>
</dbReference>
<proteinExistence type="inferred from homology"/>
<evidence type="ECO:0000313" key="3">
    <source>
        <dbReference type="EMBL" id="GAA1978872.1"/>
    </source>
</evidence>
<dbReference type="InterPro" id="IPR014729">
    <property type="entry name" value="Rossmann-like_a/b/a_fold"/>
</dbReference>
<evidence type="ECO:0000259" key="2">
    <source>
        <dbReference type="Pfam" id="PF00582"/>
    </source>
</evidence>
<feature type="domain" description="UspA" evidence="2">
    <location>
        <begin position="1"/>
        <end position="139"/>
    </location>
</feature>
<dbReference type="SUPFAM" id="SSF52402">
    <property type="entry name" value="Adenine nucleotide alpha hydrolases-like"/>
    <property type="match status" value="2"/>
</dbReference>
<organism evidence="3 4">
    <name type="scientific">Catenulispora subtropica</name>
    <dbReference type="NCBI Taxonomy" id="450798"/>
    <lineage>
        <taxon>Bacteria</taxon>
        <taxon>Bacillati</taxon>
        <taxon>Actinomycetota</taxon>
        <taxon>Actinomycetes</taxon>
        <taxon>Catenulisporales</taxon>
        <taxon>Catenulisporaceae</taxon>
        <taxon>Catenulispora</taxon>
    </lineage>
</organism>
<dbReference type="InterPro" id="IPR006015">
    <property type="entry name" value="Universal_stress_UspA"/>
</dbReference>
<dbReference type="PANTHER" id="PTHR46268">
    <property type="entry name" value="STRESS RESPONSE PROTEIN NHAX"/>
    <property type="match status" value="1"/>
</dbReference>
<dbReference type="EMBL" id="BAAAQM010000025">
    <property type="protein sequence ID" value="GAA1978872.1"/>
    <property type="molecule type" value="Genomic_DNA"/>
</dbReference>
<name>A0ABP5DGI3_9ACTN</name>
<evidence type="ECO:0000313" key="4">
    <source>
        <dbReference type="Proteomes" id="UP001499854"/>
    </source>
</evidence>
<comment type="caution">
    <text evidence="3">The sequence shown here is derived from an EMBL/GenBank/DDBJ whole genome shotgun (WGS) entry which is preliminary data.</text>
</comment>
<dbReference type="PRINTS" id="PR01438">
    <property type="entry name" value="UNVRSLSTRESS"/>
</dbReference>
<dbReference type="Pfam" id="PF00582">
    <property type="entry name" value="Usp"/>
    <property type="match status" value="2"/>
</dbReference>
<dbReference type="PANTHER" id="PTHR46268:SF6">
    <property type="entry name" value="UNIVERSAL STRESS PROTEIN UP12"/>
    <property type="match status" value="1"/>
</dbReference>
<evidence type="ECO:0000256" key="1">
    <source>
        <dbReference type="ARBA" id="ARBA00008791"/>
    </source>
</evidence>
<sequence length="300" mass="31011">MSGTVIVGYDQSEPSEQSLMFAAREAELRGATLVVFHGYHFTRRGAALIPPAALQQVYEDAGLRIAEIGVEHVRSRFPDLAVRSGAEAGLHARMLAEAGENADLIVVGNRGRGGFTGLLLGSVSMRTLGAARCPVVVVRGGEHGPRGRVVAAVDIDGPAAETVLDFAFDEASLHHADLVAAYAWDQDAPLILDATLGTAALGEAAQTIIAACDDRLAALVQKTGARHPEVASSHHAATASPAGLLVAESQYADLLVVGARRHSHDHPGMRIGPVAAAVLHHAECPVAVAPAPAGSDGTKP</sequence>
<dbReference type="RefSeq" id="WP_344659036.1">
    <property type="nucleotide sequence ID" value="NZ_BAAAQM010000025.1"/>
</dbReference>
<protein>
    <submittedName>
        <fullName evidence="3">Universal stress protein</fullName>
    </submittedName>
</protein>
<comment type="similarity">
    <text evidence="1">Belongs to the universal stress protein A family.</text>
</comment>
<gene>
    <name evidence="3" type="ORF">GCM10009838_44730</name>
</gene>
<accession>A0ABP5DGI3</accession>
<dbReference type="Proteomes" id="UP001499854">
    <property type="component" value="Unassembled WGS sequence"/>
</dbReference>
<dbReference type="Gene3D" id="3.40.50.620">
    <property type="entry name" value="HUPs"/>
    <property type="match status" value="2"/>
</dbReference>
<feature type="domain" description="UspA" evidence="2">
    <location>
        <begin position="147"/>
        <end position="289"/>
    </location>
</feature>
<reference evidence="4" key="1">
    <citation type="journal article" date="2019" name="Int. J. Syst. Evol. Microbiol.">
        <title>The Global Catalogue of Microorganisms (GCM) 10K type strain sequencing project: providing services to taxonomists for standard genome sequencing and annotation.</title>
        <authorList>
            <consortium name="The Broad Institute Genomics Platform"/>
            <consortium name="The Broad Institute Genome Sequencing Center for Infectious Disease"/>
            <person name="Wu L."/>
            <person name="Ma J."/>
        </authorList>
    </citation>
    <scope>NUCLEOTIDE SEQUENCE [LARGE SCALE GENOMIC DNA]</scope>
    <source>
        <strain evidence="4">JCM 16013</strain>
    </source>
</reference>
<keyword evidence="4" id="KW-1185">Reference proteome</keyword>